<dbReference type="SUPFAM" id="SSF55620">
    <property type="entry name" value="Tetrahydrobiopterin biosynthesis enzymes-like"/>
    <property type="match status" value="1"/>
</dbReference>
<feature type="domain" description="NADPH-dependent 7-cyano-7-deazaguanine reductase N-terminal" evidence="6">
    <location>
        <begin position="15"/>
        <end position="125"/>
    </location>
</feature>
<evidence type="ECO:0000256" key="1">
    <source>
        <dbReference type="ARBA" id="ARBA00022490"/>
    </source>
</evidence>
<comment type="caution">
    <text evidence="7">The sequence shown here is derived from an EMBL/GenBank/DDBJ whole genome shotgun (WGS) entry which is preliminary data.</text>
</comment>
<evidence type="ECO:0000256" key="2">
    <source>
        <dbReference type="ARBA" id="ARBA00022785"/>
    </source>
</evidence>
<keyword evidence="4 5" id="KW-0560">Oxidoreductase</keyword>
<dbReference type="PANTHER" id="PTHR34354:SF1">
    <property type="entry name" value="NADPH-DEPENDENT 7-CYANO-7-DEAZAGUANINE REDUCTASE"/>
    <property type="match status" value="1"/>
</dbReference>
<keyword evidence="8" id="KW-1185">Reference proteome</keyword>
<comment type="function">
    <text evidence="5">Catalyzes the NADPH-dependent reduction of 7-cyano-7-deazaguanine (preQ0) to 7-aminomethyl-7-deazaguanine (preQ1).</text>
</comment>
<reference evidence="7 8" key="1">
    <citation type="submission" date="2023-11" db="EMBL/GenBank/DDBJ databases">
        <title>Gilvimarinus fulvus sp. nov., isolated from the surface of Kelp.</title>
        <authorList>
            <person name="Sun Y.Y."/>
            <person name="Gong Y."/>
            <person name="Du Z.J."/>
        </authorList>
    </citation>
    <scope>NUCLEOTIDE SEQUENCE [LARGE SCALE GENOMIC DNA]</scope>
    <source>
        <strain evidence="7 8">SDUM040013</strain>
    </source>
</reference>
<evidence type="ECO:0000256" key="4">
    <source>
        <dbReference type="ARBA" id="ARBA00023002"/>
    </source>
</evidence>
<gene>
    <name evidence="5 7" type="primary">queF</name>
    <name evidence="7" type="ORF">SCD92_19235</name>
</gene>
<dbReference type="PANTHER" id="PTHR34354">
    <property type="entry name" value="NADPH-DEPENDENT 7-CYANO-7-DEAZAGUANINE REDUCTASE"/>
    <property type="match status" value="1"/>
</dbReference>
<proteinExistence type="inferred from homology"/>
<protein>
    <recommendedName>
        <fullName evidence="5">NADPH-dependent 7-cyano-7-deazaguanine reductase</fullName>
        <ecNumber evidence="5">1.7.1.13</ecNumber>
    </recommendedName>
    <alternativeName>
        <fullName evidence="5">7-cyano-7-carbaguanine reductase</fullName>
    </alternativeName>
    <alternativeName>
        <fullName evidence="5">NADPH-dependent nitrile oxidoreductase</fullName>
    </alternativeName>
    <alternativeName>
        <fullName evidence="5">PreQ(0) reductase</fullName>
    </alternativeName>
</protein>
<dbReference type="InterPro" id="IPR050084">
    <property type="entry name" value="NADPH_dep_7-cyano-7-deazaG_red"/>
</dbReference>
<dbReference type="InterPro" id="IPR029139">
    <property type="entry name" value="QueF_N"/>
</dbReference>
<comment type="catalytic activity">
    <reaction evidence="5">
        <text>7-aminomethyl-7-carbaguanine + 2 NADP(+) = 7-cyano-7-carbaguanine + 2 NADPH + 3 H(+)</text>
        <dbReference type="Rhea" id="RHEA:13409"/>
        <dbReference type="ChEBI" id="CHEBI:15378"/>
        <dbReference type="ChEBI" id="CHEBI:45075"/>
        <dbReference type="ChEBI" id="CHEBI:57783"/>
        <dbReference type="ChEBI" id="CHEBI:58349"/>
        <dbReference type="ChEBI" id="CHEBI:58703"/>
        <dbReference type="EC" id="1.7.1.13"/>
    </reaction>
</comment>
<organism evidence="7 8">
    <name type="scientific">Gilvimarinus gilvus</name>
    <dbReference type="NCBI Taxonomy" id="3058038"/>
    <lineage>
        <taxon>Bacteria</taxon>
        <taxon>Pseudomonadati</taxon>
        <taxon>Pseudomonadota</taxon>
        <taxon>Gammaproteobacteria</taxon>
        <taxon>Cellvibrionales</taxon>
        <taxon>Cellvibrionaceae</taxon>
        <taxon>Gilvimarinus</taxon>
    </lineage>
</organism>
<dbReference type="EMBL" id="JAXAFO010000068">
    <property type="protein sequence ID" value="MDX6851510.1"/>
    <property type="molecule type" value="Genomic_DNA"/>
</dbReference>
<evidence type="ECO:0000313" key="8">
    <source>
        <dbReference type="Proteomes" id="UP001273505"/>
    </source>
</evidence>
<comment type="similarity">
    <text evidence="5">Belongs to the GTP cyclohydrolase I family. QueF type 2 subfamily.</text>
</comment>
<comment type="pathway">
    <text evidence="5">tRNA modification; tRNA-queuosine biosynthesis.</text>
</comment>
<feature type="binding site" evidence="5">
    <location>
        <begin position="82"/>
        <end position="84"/>
    </location>
    <ligand>
        <name>substrate</name>
    </ligand>
</feature>
<dbReference type="HAMAP" id="MF_00817">
    <property type="entry name" value="QueF_type2"/>
    <property type="match status" value="1"/>
</dbReference>
<dbReference type="RefSeq" id="WP_302720563.1">
    <property type="nucleotide sequence ID" value="NZ_JAULRU010000117.1"/>
</dbReference>
<keyword evidence="2 5" id="KW-0671">Queuosine biosynthesis</keyword>
<dbReference type="Proteomes" id="UP001273505">
    <property type="component" value="Unassembled WGS sequence"/>
</dbReference>
<dbReference type="PIRSF" id="PIRSF004750">
    <property type="entry name" value="Nitrile_oxidored_YqcD_prd"/>
    <property type="match status" value="1"/>
</dbReference>
<evidence type="ECO:0000256" key="3">
    <source>
        <dbReference type="ARBA" id="ARBA00022857"/>
    </source>
</evidence>
<evidence type="ECO:0000256" key="5">
    <source>
        <dbReference type="HAMAP-Rule" id="MF_00817"/>
    </source>
</evidence>
<dbReference type="InterPro" id="IPR016428">
    <property type="entry name" value="QueF_type2"/>
</dbReference>
<evidence type="ECO:0000259" key="6">
    <source>
        <dbReference type="Pfam" id="PF14819"/>
    </source>
</evidence>
<dbReference type="NCBIfam" id="TIGR03138">
    <property type="entry name" value="QueF"/>
    <property type="match status" value="1"/>
</dbReference>
<dbReference type="GO" id="GO:0033739">
    <property type="term" value="F:preQ1 synthase activity"/>
    <property type="evidence" value="ECO:0007669"/>
    <property type="project" value="UniProtKB-EC"/>
</dbReference>
<dbReference type="Pfam" id="PF14489">
    <property type="entry name" value="QueF"/>
    <property type="match status" value="1"/>
</dbReference>
<feature type="binding site" evidence="5">
    <location>
        <begin position="224"/>
        <end position="225"/>
    </location>
    <ligand>
        <name>substrate</name>
    </ligand>
</feature>
<name>A0ABU4S3B8_9GAMM</name>
<dbReference type="EC" id="1.7.1.13" evidence="5"/>
<feature type="active site" description="Thioimide intermediate" evidence="5">
    <location>
        <position position="185"/>
    </location>
</feature>
<evidence type="ECO:0000313" key="7">
    <source>
        <dbReference type="EMBL" id="MDX6851510.1"/>
    </source>
</evidence>
<dbReference type="InterPro" id="IPR043133">
    <property type="entry name" value="GTP-CH-I_C/QueF"/>
</dbReference>
<dbReference type="Gene3D" id="3.30.1130.10">
    <property type="match status" value="2"/>
</dbReference>
<feature type="binding site" evidence="5">
    <location>
        <begin position="84"/>
        <end position="85"/>
    </location>
    <ligand>
        <name>NADPH</name>
        <dbReference type="ChEBI" id="CHEBI:57783"/>
    </ligand>
</feature>
<comment type="subunit">
    <text evidence="5">Homodimer.</text>
</comment>
<sequence length="277" mass="31307">MANVIDSPLGKSSEYVSEYDPALLYPIPRSQSRSALGLSDVHLPFVGEDIWTGYELSWLNLKGLPQVALIEFSLPCVSTYIIESKSIKLYLNSFNQTRMASMDELAAKIERDFSQAAGAPVAVSLSSLTSVRALGSFEQAPWHAECIDQQDVEINDYSPNAQLLSAQPDELVDERLYSNLLKSNCPVTGQPDWASVWVRYRGHKIAREGLLKYIVSFRQHQDFHEHCVERMYCDIQSRCQPQSLEVYARYTRRGGLDINPYRSSEAKPLAAVRLIRQ</sequence>
<dbReference type="InterPro" id="IPR029500">
    <property type="entry name" value="QueF"/>
</dbReference>
<accession>A0ABU4S3B8</accession>
<dbReference type="Pfam" id="PF14819">
    <property type="entry name" value="QueF_N"/>
    <property type="match status" value="1"/>
</dbReference>
<feature type="binding site" evidence="5">
    <location>
        <begin position="253"/>
        <end position="254"/>
    </location>
    <ligand>
        <name>NADPH</name>
        <dbReference type="ChEBI" id="CHEBI:57783"/>
    </ligand>
</feature>
<keyword evidence="3 5" id="KW-0521">NADP</keyword>
<comment type="subcellular location">
    <subcellularLocation>
        <location evidence="5">Cytoplasm</location>
    </subcellularLocation>
</comment>
<keyword evidence="1 5" id="KW-0963">Cytoplasm</keyword>
<feature type="active site" description="Proton donor" evidence="5">
    <location>
        <position position="192"/>
    </location>
</feature>